<gene>
    <name evidence="2" type="ORF">N7U66_00215</name>
</gene>
<dbReference type="EMBL" id="CP113088">
    <property type="protein sequence ID" value="WAC02247.1"/>
    <property type="molecule type" value="Genomic_DNA"/>
</dbReference>
<dbReference type="Pfam" id="PF11954">
    <property type="entry name" value="DUF3471"/>
    <property type="match status" value="1"/>
</dbReference>
<organism evidence="2 3">
    <name type="scientific">Lacinutrix neustonica</name>
    <dbReference type="NCBI Taxonomy" id="2980107"/>
    <lineage>
        <taxon>Bacteria</taxon>
        <taxon>Pseudomonadati</taxon>
        <taxon>Bacteroidota</taxon>
        <taxon>Flavobacteriia</taxon>
        <taxon>Flavobacteriales</taxon>
        <taxon>Flavobacteriaceae</taxon>
        <taxon>Lacinutrix</taxon>
    </lineage>
</organism>
<dbReference type="AlphaFoldDB" id="A0A9E8MX96"/>
<evidence type="ECO:0000259" key="1">
    <source>
        <dbReference type="Pfam" id="PF11954"/>
    </source>
</evidence>
<evidence type="ECO:0000313" key="3">
    <source>
        <dbReference type="Proteomes" id="UP001164705"/>
    </source>
</evidence>
<dbReference type="KEGG" id="lnu:N7U66_00215"/>
<name>A0A9E8MX96_9FLAO</name>
<proteinExistence type="predicted"/>
<sequence>MGESIKDVEVPVALLKSYEGKYELAPTFHIVITEKEGRLFAQATAQPQFELFPSAVNQFYFKIVKANVVFNANSKGKIESLTLFQNGQVVPGKKME</sequence>
<dbReference type="Proteomes" id="UP001164705">
    <property type="component" value="Chromosome"/>
</dbReference>
<dbReference type="InterPro" id="IPR021860">
    <property type="entry name" value="Peptidase_S12_Pab87-rel_C"/>
</dbReference>
<accession>A0A9E8MX96</accession>
<protein>
    <submittedName>
        <fullName evidence="2">DUF3471 domain-containing protein</fullName>
    </submittedName>
</protein>
<feature type="domain" description="Peptidase S12 Pab87-related C-terminal" evidence="1">
    <location>
        <begin position="8"/>
        <end position="84"/>
    </location>
</feature>
<keyword evidence="3" id="KW-1185">Reference proteome</keyword>
<dbReference type="RefSeq" id="WP_267676841.1">
    <property type="nucleotide sequence ID" value="NZ_CP113088.1"/>
</dbReference>
<reference evidence="2" key="1">
    <citation type="submission" date="2022-11" db="EMBL/GenBank/DDBJ databases">
        <title>Lacinutrix neustonica HL-RS19T sp. nov., isolated from the surface microlayer sample of brackish Lake Shihwa.</title>
        <authorList>
            <person name="Choi J.Y."/>
            <person name="Hwang C.Y."/>
        </authorList>
    </citation>
    <scope>NUCLEOTIDE SEQUENCE</scope>
    <source>
        <strain evidence="2">HL-RS19</strain>
    </source>
</reference>
<evidence type="ECO:0000313" key="2">
    <source>
        <dbReference type="EMBL" id="WAC02247.1"/>
    </source>
</evidence>